<keyword evidence="3" id="KW-1185">Reference proteome</keyword>
<reference evidence="2 3" key="1">
    <citation type="journal article" date="2019" name="Sci. Rep.">
        <title>Orb-weaving spider Araneus ventricosus genome elucidates the spidroin gene catalogue.</title>
        <authorList>
            <person name="Kono N."/>
            <person name="Nakamura H."/>
            <person name="Ohtoshi R."/>
            <person name="Moran D.A.P."/>
            <person name="Shinohara A."/>
            <person name="Yoshida Y."/>
            <person name="Fujiwara M."/>
            <person name="Mori M."/>
            <person name="Tomita M."/>
            <person name="Arakawa K."/>
        </authorList>
    </citation>
    <scope>NUCLEOTIDE SEQUENCE [LARGE SCALE GENOMIC DNA]</scope>
</reference>
<keyword evidence="1" id="KW-0732">Signal</keyword>
<evidence type="ECO:0000313" key="2">
    <source>
        <dbReference type="EMBL" id="GBM86069.1"/>
    </source>
</evidence>
<organism evidence="2 3">
    <name type="scientific">Araneus ventricosus</name>
    <name type="common">Orbweaver spider</name>
    <name type="synonym">Epeira ventricosa</name>
    <dbReference type="NCBI Taxonomy" id="182803"/>
    <lineage>
        <taxon>Eukaryota</taxon>
        <taxon>Metazoa</taxon>
        <taxon>Ecdysozoa</taxon>
        <taxon>Arthropoda</taxon>
        <taxon>Chelicerata</taxon>
        <taxon>Arachnida</taxon>
        <taxon>Araneae</taxon>
        <taxon>Araneomorphae</taxon>
        <taxon>Entelegynae</taxon>
        <taxon>Araneoidea</taxon>
        <taxon>Araneidae</taxon>
        <taxon>Araneus</taxon>
    </lineage>
</organism>
<feature type="signal peptide" evidence="1">
    <location>
        <begin position="1"/>
        <end position="17"/>
    </location>
</feature>
<protein>
    <submittedName>
        <fullName evidence="2">Uncharacterized protein</fullName>
    </submittedName>
</protein>
<feature type="chain" id="PRO_5021421965" evidence="1">
    <location>
        <begin position="18"/>
        <end position="73"/>
    </location>
</feature>
<evidence type="ECO:0000313" key="3">
    <source>
        <dbReference type="Proteomes" id="UP000499080"/>
    </source>
</evidence>
<dbReference type="EMBL" id="BGPR01003283">
    <property type="protein sequence ID" value="GBM86069.1"/>
    <property type="molecule type" value="Genomic_DNA"/>
</dbReference>
<sequence>MRTLLLLILRDFCVIRARDILAGFGTSLVQRPGDADSLMRNEEKVRYCESGGYVHLRSGYKRECPEKSLYSLG</sequence>
<gene>
    <name evidence="2" type="ORF">AVEN_3895_1</name>
</gene>
<comment type="caution">
    <text evidence="2">The sequence shown here is derived from an EMBL/GenBank/DDBJ whole genome shotgun (WGS) entry which is preliminary data.</text>
</comment>
<evidence type="ECO:0000256" key="1">
    <source>
        <dbReference type="SAM" id="SignalP"/>
    </source>
</evidence>
<accession>A0A4Y2J925</accession>
<name>A0A4Y2J925_ARAVE</name>
<dbReference type="AlphaFoldDB" id="A0A4Y2J925"/>
<dbReference type="Proteomes" id="UP000499080">
    <property type="component" value="Unassembled WGS sequence"/>
</dbReference>
<proteinExistence type="predicted"/>